<accession>A0A0A9ECG0</accession>
<dbReference type="AlphaFoldDB" id="A0A0A9ECG0"/>
<dbReference type="EMBL" id="GBRH01204198">
    <property type="protein sequence ID" value="JAD93697.1"/>
    <property type="molecule type" value="Transcribed_RNA"/>
</dbReference>
<organism evidence="1">
    <name type="scientific">Arundo donax</name>
    <name type="common">Giant reed</name>
    <name type="synonym">Donax arundinaceus</name>
    <dbReference type="NCBI Taxonomy" id="35708"/>
    <lineage>
        <taxon>Eukaryota</taxon>
        <taxon>Viridiplantae</taxon>
        <taxon>Streptophyta</taxon>
        <taxon>Embryophyta</taxon>
        <taxon>Tracheophyta</taxon>
        <taxon>Spermatophyta</taxon>
        <taxon>Magnoliopsida</taxon>
        <taxon>Liliopsida</taxon>
        <taxon>Poales</taxon>
        <taxon>Poaceae</taxon>
        <taxon>PACMAD clade</taxon>
        <taxon>Arundinoideae</taxon>
        <taxon>Arundineae</taxon>
        <taxon>Arundo</taxon>
    </lineage>
</organism>
<name>A0A0A9ECG0_ARUDO</name>
<sequence>MPFPFLYSYRVGVVIYSRPWLPHEEAVVKPNTDQTSITVRAKQDMNSFKRLLIMSLSSLSWPRELLCKIVLLSELS</sequence>
<protein>
    <submittedName>
        <fullName evidence="1">Uncharacterized protein</fullName>
    </submittedName>
</protein>
<reference evidence="1" key="2">
    <citation type="journal article" date="2015" name="Data Brief">
        <title>Shoot transcriptome of the giant reed, Arundo donax.</title>
        <authorList>
            <person name="Barrero R.A."/>
            <person name="Guerrero F.D."/>
            <person name="Moolhuijzen P."/>
            <person name="Goolsby J.A."/>
            <person name="Tidwell J."/>
            <person name="Bellgard S.E."/>
            <person name="Bellgard M.I."/>
        </authorList>
    </citation>
    <scope>NUCLEOTIDE SEQUENCE</scope>
    <source>
        <tissue evidence="1">Shoot tissue taken approximately 20 cm above the soil surface</tissue>
    </source>
</reference>
<reference evidence="1" key="1">
    <citation type="submission" date="2014-09" db="EMBL/GenBank/DDBJ databases">
        <authorList>
            <person name="Magalhaes I.L.F."/>
            <person name="Oliveira U."/>
            <person name="Santos F.R."/>
            <person name="Vidigal T.H.D.A."/>
            <person name="Brescovit A.D."/>
            <person name="Santos A.J."/>
        </authorList>
    </citation>
    <scope>NUCLEOTIDE SEQUENCE</scope>
    <source>
        <tissue evidence="1">Shoot tissue taken approximately 20 cm above the soil surface</tissue>
    </source>
</reference>
<proteinExistence type="predicted"/>
<evidence type="ECO:0000313" key="1">
    <source>
        <dbReference type="EMBL" id="JAD93697.1"/>
    </source>
</evidence>